<evidence type="ECO:0000313" key="2">
    <source>
        <dbReference type="Proteomes" id="UP000626092"/>
    </source>
</evidence>
<comment type="caution">
    <text evidence="1">The sequence shown here is derived from an EMBL/GenBank/DDBJ whole genome shotgun (WGS) entry which is preliminary data.</text>
</comment>
<reference evidence="1" key="1">
    <citation type="submission" date="2019-11" db="EMBL/GenBank/DDBJ databases">
        <authorList>
            <person name="Liu Y."/>
            <person name="Hou J."/>
            <person name="Li T.-Q."/>
            <person name="Guan C.-H."/>
            <person name="Wu X."/>
            <person name="Wu H.-Z."/>
            <person name="Ling F."/>
            <person name="Zhang R."/>
            <person name="Shi X.-G."/>
            <person name="Ren J.-P."/>
            <person name="Chen E.-F."/>
            <person name="Sun J.-M."/>
        </authorList>
    </citation>
    <scope>NUCLEOTIDE SEQUENCE</scope>
    <source>
        <strain evidence="1">Adult_tree_wgs_1</strain>
        <tissue evidence="1">Leaves</tissue>
    </source>
</reference>
<evidence type="ECO:0000313" key="1">
    <source>
        <dbReference type="EMBL" id="KAF7114617.1"/>
    </source>
</evidence>
<dbReference type="OrthoDB" id="1744584at2759"/>
<keyword evidence="2" id="KW-1185">Reference proteome</keyword>
<dbReference type="EMBL" id="WJXA01000202">
    <property type="protein sequence ID" value="KAF7114617.1"/>
    <property type="molecule type" value="Genomic_DNA"/>
</dbReference>
<dbReference type="AlphaFoldDB" id="A0A834FW48"/>
<proteinExistence type="predicted"/>
<protein>
    <submittedName>
        <fullName evidence="1">Uncharacterized protein</fullName>
    </submittedName>
</protein>
<dbReference type="PANTHER" id="PTHR48475:SF2">
    <property type="entry name" value="RIBONUCLEASE H"/>
    <property type="match status" value="1"/>
</dbReference>
<dbReference type="Gene3D" id="3.30.420.10">
    <property type="entry name" value="Ribonuclease H-like superfamily/Ribonuclease H"/>
    <property type="match status" value="1"/>
</dbReference>
<sequence>MDPLIAYLEHVALPTDRSPKHPSRTPGGVLVATPAAGLSRSHPFSGLLVEKDGALSHRVFQAMRIVPETFSAPSPVDLAFATYFQSLALCPMGGRHYRQGNSQAEAANKAISIGLKHRLTNKCSKWAAELLDVLRGYHTTPRRGTGWTPYSMAFSIEVVLPMAVTRPTARIATFNVPTNDAMLAAEADYIDELQDDAHIKYAAY</sequence>
<dbReference type="PANTHER" id="PTHR48475">
    <property type="entry name" value="RIBONUCLEASE H"/>
    <property type="match status" value="1"/>
</dbReference>
<dbReference type="InterPro" id="IPR036397">
    <property type="entry name" value="RNaseH_sf"/>
</dbReference>
<gene>
    <name evidence="1" type="ORF">RHSIM_RhsimUnG0083300</name>
</gene>
<accession>A0A834FW48</accession>
<name>A0A834FW48_RHOSS</name>
<organism evidence="1 2">
    <name type="scientific">Rhododendron simsii</name>
    <name type="common">Sims's rhododendron</name>
    <dbReference type="NCBI Taxonomy" id="118357"/>
    <lineage>
        <taxon>Eukaryota</taxon>
        <taxon>Viridiplantae</taxon>
        <taxon>Streptophyta</taxon>
        <taxon>Embryophyta</taxon>
        <taxon>Tracheophyta</taxon>
        <taxon>Spermatophyta</taxon>
        <taxon>Magnoliopsida</taxon>
        <taxon>eudicotyledons</taxon>
        <taxon>Gunneridae</taxon>
        <taxon>Pentapetalae</taxon>
        <taxon>asterids</taxon>
        <taxon>Ericales</taxon>
        <taxon>Ericaceae</taxon>
        <taxon>Ericoideae</taxon>
        <taxon>Rhodoreae</taxon>
        <taxon>Rhododendron</taxon>
    </lineage>
</organism>
<dbReference type="Proteomes" id="UP000626092">
    <property type="component" value="Unassembled WGS sequence"/>
</dbReference>
<dbReference type="GO" id="GO:0003676">
    <property type="term" value="F:nucleic acid binding"/>
    <property type="evidence" value="ECO:0007669"/>
    <property type="project" value="InterPro"/>
</dbReference>